<proteinExistence type="predicted"/>
<protein>
    <submittedName>
        <fullName evidence="1">Uncharacterized protein</fullName>
    </submittedName>
</protein>
<evidence type="ECO:0000313" key="1">
    <source>
        <dbReference type="EMBL" id="KAF0748997.1"/>
    </source>
</evidence>
<accession>A0A6G0Y4R0</accession>
<evidence type="ECO:0000313" key="2">
    <source>
        <dbReference type="Proteomes" id="UP000478052"/>
    </source>
</evidence>
<sequence>MAVSLSRQRDLPKERCRP</sequence>
<dbReference type="EMBL" id="VUJU01006266">
    <property type="protein sequence ID" value="KAF0748997.1"/>
    <property type="molecule type" value="Genomic_DNA"/>
</dbReference>
<keyword evidence="2" id="KW-1185">Reference proteome</keyword>
<dbReference type="AlphaFoldDB" id="A0A6G0Y4R0"/>
<reference evidence="1 2" key="1">
    <citation type="submission" date="2019-08" db="EMBL/GenBank/DDBJ databases">
        <title>Whole genome of Aphis craccivora.</title>
        <authorList>
            <person name="Voronova N.V."/>
            <person name="Shulinski R.S."/>
            <person name="Bandarenka Y.V."/>
            <person name="Zhorov D.G."/>
            <person name="Warner D."/>
        </authorList>
    </citation>
    <scope>NUCLEOTIDE SEQUENCE [LARGE SCALE GENOMIC DNA]</scope>
    <source>
        <strain evidence="1">180601</strain>
        <tissue evidence="1">Whole Body</tissue>
    </source>
</reference>
<name>A0A6G0Y4R0_APHCR</name>
<comment type="caution">
    <text evidence="1">The sequence shown here is derived from an EMBL/GenBank/DDBJ whole genome shotgun (WGS) entry which is preliminary data.</text>
</comment>
<dbReference type="Proteomes" id="UP000478052">
    <property type="component" value="Unassembled WGS sequence"/>
</dbReference>
<organism evidence="1 2">
    <name type="scientific">Aphis craccivora</name>
    <name type="common">Cowpea aphid</name>
    <dbReference type="NCBI Taxonomy" id="307492"/>
    <lineage>
        <taxon>Eukaryota</taxon>
        <taxon>Metazoa</taxon>
        <taxon>Ecdysozoa</taxon>
        <taxon>Arthropoda</taxon>
        <taxon>Hexapoda</taxon>
        <taxon>Insecta</taxon>
        <taxon>Pterygota</taxon>
        <taxon>Neoptera</taxon>
        <taxon>Paraneoptera</taxon>
        <taxon>Hemiptera</taxon>
        <taxon>Sternorrhyncha</taxon>
        <taxon>Aphidomorpha</taxon>
        <taxon>Aphidoidea</taxon>
        <taxon>Aphididae</taxon>
        <taxon>Aphidini</taxon>
        <taxon>Aphis</taxon>
        <taxon>Aphis</taxon>
    </lineage>
</organism>
<gene>
    <name evidence="1" type="ORF">FWK35_00038624</name>
</gene>